<dbReference type="GO" id="GO:0046872">
    <property type="term" value="F:metal ion binding"/>
    <property type="evidence" value="ECO:0007669"/>
    <property type="project" value="UniProtKB-KW"/>
</dbReference>
<gene>
    <name evidence="9" type="ORF">CRP01_40640</name>
</gene>
<evidence type="ECO:0000256" key="1">
    <source>
        <dbReference type="ARBA" id="ARBA00011073"/>
    </source>
</evidence>
<dbReference type="PROSITE" id="PS00138">
    <property type="entry name" value="SUBTILASE_SER"/>
    <property type="match status" value="1"/>
</dbReference>
<dbReference type="EMBL" id="PDUD01000076">
    <property type="protein sequence ID" value="PHN00771.1"/>
    <property type="molecule type" value="Genomic_DNA"/>
</dbReference>
<dbReference type="PRINTS" id="PR00723">
    <property type="entry name" value="SUBTILISIN"/>
</dbReference>
<keyword evidence="10" id="KW-1185">Reference proteome</keyword>
<name>A0A2D0MWX2_FLAN2</name>
<dbReference type="Pfam" id="PF00082">
    <property type="entry name" value="Peptidase_S8"/>
    <property type="match status" value="1"/>
</dbReference>
<evidence type="ECO:0000256" key="3">
    <source>
        <dbReference type="ARBA" id="ARBA00022723"/>
    </source>
</evidence>
<feature type="domain" description="Peptidase S8/S53" evidence="8">
    <location>
        <begin position="83"/>
        <end position="340"/>
    </location>
</feature>
<keyword evidence="3" id="KW-0479">Metal-binding</keyword>
<accession>A0A2D0MWX2</accession>
<dbReference type="GO" id="GO:0004252">
    <property type="term" value="F:serine-type endopeptidase activity"/>
    <property type="evidence" value="ECO:0007669"/>
    <property type="project" value="UniProtKB-UniRule"/>
</dbReference>
<dbReference type="Proteomes" id="UP000223913">
    <property type="component" value="Unassembled WGS sequence"/>
</dbReference>
<dbReference type="InterPro" id="IPR034202">
    <property type="entry name" value="Subtilisin_Carlsberg-like"/>
</dbReference>
<evidence type="ECO:0000256" key="6">
    <source>
        <dbReference type="PROSITE-ProRule" id="PRU01240"/>
    </source>
</evidence>
<evidence type="ECO:0000313" key="9">
    <source>
        <dbReference type="EMBL" id="PHN00771.1"/>
    </source>
</evidence>
<dbReference type="PROSITE" id="PS51892">
    <property type="entry name" value="SUBTILASE"/>
    <property type="match status" value="1"/>
</dbReference>
<evidence type="ECO:0000256" key="2">
    <source>
        <dbReference type="ARBA" id="ARBA00022670"/>
    </source>
</evidence>
<dbReference type="InterPro" id="IPR022398">
    <property type="entry name" value="Peptidase_S8_His-AS"/>
</dbReference>
<evidence type="ECO:0000259" key="8">
    <source>
        <dbReference type="Pfam" id="PF00082"/>
    </source>
</evidence>
<evidence type="ECO:0000313" key="10">
    <source>
        <dbReference type="Proteomes" id="UP000223913"/>
    </source>
</evidence>
<dbReference type="GO" id="GO:0006508">
    <property type="term" value="P:proteolysis"/>
    <property type="evidence" value="ECO:0007669"/>
    <property type="project" value="UniProtKB-KW"/>
</dbReference>
<dbReference type="AlphaFoldDB" id="A0A2D0MWX2"/>
<dbReference type="InterPro" id="IPR000209">
    <property type="entry name" value="Peptidase_S8/S53_dom"/>
</dbReference>
<comment type="similarity">
    <text evidence="1 6">Belongs to the peptidase S8 family.</text>
</comment>
<dbReference type="OrthoDB" id="9798386at2"/>
<dbReference type="InterPro" id="IPR036852">
    <property type="entry name" value="Peptidase_S8/S53_dom_sf"/>
</dbReference>
<dbReference type="PANTHER" id="PTHR43806:SF11">
    <property type="entry name" value="CEREVISIN-RELATED"/>
    <property type="match status" value="1"/>
</dbReference>
<evidence type="ECO:0000256" key="4">
    <source>
        <dbReference type="ARBA" id="ARBA00022801"/>
    </source>
</evidence>
<reference evidence="9 10" key="1">
    <citation type="submission" date="2017-10" db="EMBL/GenBank/DDBJ databases">
        <title>The draft genome sequence of Lewinella nigricans NBRC 102662.</title>
        <authorList>
            <person name="Wang K."/>
        </authorList>
    </citation>
    <scope>NUCLEOTIDE SEQUENCE [LARGE SCALE GENOMIC DNA]</scope>
    <source>
        <strain evidence="9 10">NBRC 102662</strain>
    </source>
</reference>
<keyword evidence="4 6" id="KW-0378">Hydrolase</keyword>
<evidence type="ECO:0000256" key="7">
    <source>
        <dbReference type="SAM" id="MobiDB-lite"/>
    </source>
</evidence>
<dbReference type="InterPro" id="IPR023828">
    <property type="entry name" value="Peptidase_S8_Ser-AS"/>
</dbReference>
<organism evidence="9 10">
    <name type="scientific">Flavilitoribacter nigricans (strain ATCC 23147 / DSM 23189 / NBRC 102662 / NCIMB 1420 / SS-2)</name>
    <name type="common">Lewinella nigricans</name>
    <dbReference type="NCBI Taxonomy" id="1122177"/>
    <lineage>
        <taxon>Bacteria</taxon>
        <taxon>Pseudomonadati</taxon>
        <taxon>Bacteroidota</taxon>
        <taxon>Saprospiria</taxon>
        <taxon>Saprospirales</taxon>
        <taxon>Lewinellaceae</taxon>
        <taxon>Flavilitoribacter</taxon>
    </lineage>
</organism>
<keyword evidence="2 6" id="KW-0645">Protease</keyword>
<feature type="active site" description="Charge relay system" evidence="6">
    <location>
        <position position="291"/>
    </location>
</feature>
<evidence type="ECO:0000256" key="5">
    <source>
        <dbReference type="ARBA" id="ARBA00022825"/>
    </source>
</evidence>
<dbReference type="SUPFAM" id="SSF52743">
    <property type="entry name" value="Subtilisin-like"/>
    <property type="match status" value="1"/>
</dbReference>
<dbReference type="InterPro" id="IPR015500">
    <property type="entry name" value="Peptidase_S8_subtilisin-rel"/>
</dbReference>
<sequence>MTAMHSKWKCSRPLLKTIPKPWTKIAGCWKKYFNNKLMKAQQKYDVSLPPYLVWPVSIKSATQIQDWGHEYLKAGEVYGKTRGEGAVVAILDTAGEFAHPDLVKNSLNRYGKNFTDSPSLIDVHGHGTHCAGIAAATDNEIGVIGVAPGAHLLPVKVLNDAGSGAYSWIAAGIRYIADLEMEGELNDLPRIISMSLGGPNSSKILKEAIDYAIGKGCLVVAAAGNEGYREGINNVGYPGKYAEVITIASMGKTGLPSRFSSAGTAVDLAAPGEQVYSTHKNGSYAYLSGTSMATPHVAGVCALILSVFPEIKTQGQLEAFLSDHAKDIYDTGEDLRTGAGVPIVPGYLDQKPGEPEEPTDLEPEPEPEEPTREKRTLLIPTSDSWKVYWKTRSEANLHELFVHDLVVEVTTDRPGPALVDELTALVEKYFTRRGFIVPDHMDYQDAVYYAGIFLKVIVGREIPVEIYRIGGYDPEDRQILFATDAYAGRIKKQELRQANTFAVPAAIEHECV</sequence>
<comment type="caution">
    <text evidence="9">The sequence shown here is derived from an EMBL/GenBank/DDBJ whole genome shotgun (WGS) entry which is preliminary data.</text>
</comment>
<keyword evidence="5 6" id="KW-0720">Serine protease</keyword>
<protein>
    <recommendedName>
        <fullName evidence="8">Peptidase S8/S53 domain-containing protein</fullName>
    </recommendedName>
</protein>
<dbReference type="InterPro" id="IPR050131">
    <property type="entry name" value="Peptidase_S8_subtilisin-like"/>
</dbReference>
<dbReference type="Gene3D" id="3.40.50.200">
    <property type="entry name" value="Peptidase S8/S53 domain"/>
    <property type="match status" value="1"/>
</dbReference>
<dbReference type="CDD" id="cd07477">
    <property type="entry name" value="Peptidases_S8_Subtilisin_subset"/>
    <property type="match status" value="1"/>
</dbReference>
<feature type="region of interest" description="Disordered" evidence="7">
    <location>
        <begin position="340"/>
        <end position="373"/>
    </location>
</feature>
<feature type="active site" description="Charge relay system" evidence="6">
    <location>
        <position position="92"/>
    </location>
</feature>
<dbReference type="PROSITE" id="PS00137">
    <property type="entry name" value="SUBTILASE_HIS"/>
    <property type="match status" value="1"/>
</dbReference>
<dbReference type="PANTHER" id="PTHR43806">
    <property type="entry name" value="PEPTIDASE S8"/>
    <property type="match status" value="1"/>
</dbReference>
<feature type="active site" description="Charge relay system" evidence="6">
    <location>
        <position position="126"/>
    </location>
</feature>
<proteinExistence type="inferred from homology"/>
<feature type="compositionally biased region" description="Acidic residues" evidence="7">
    <location>
        <begin position="355"/>
        <end position="368"/>
    </location>
</feature>